<accession>A0A343TJG1</accession>
<dbReference type="EMBL" id="CP025066">
    <property type="protein sequence ID" value="AUX09233.1"/>
    <property type="molecule type" value="Genomic_DNA"/>
</dbReference>
<dbReference type="AlphaFoldDB" id="A0A343TJG1"/>
<dbReference type="KEGG" id="hdf:AArcSl_1604"/>
<dbReference type="RefSeq" id="WP_119817485.1">
    <property type="nucleotide sequence ID" value="NZ_CP025066.1"/>
</dbReference>
<reference evidence="2" key="1">
    <citation type="submission" date="2017-11" db="EMBL/GenBank/DDBJ databases">
        <title>Phenotypic and genomic properties of facultatively anaerobic sulfur-reducing natronoarchaea from hypersaline soda lakes.</title>
        <authorList>
            <person name="Sorokin D.Y."/>
            <person name="Kublanov I.V."/>
            <person name="Roman P."/>
            <person name="Sinninghe Damste J.S."/>
            <person name="Golyshin P.N."/>
            <person name="Rojo D."/>
            <person name="Ciordia S."/>
            <person name="Mena M.D.C."/>
            <person name="Ferrer M."/>
            <person name="Messina E."/>
            <person name="Smedile F."/>
            <person name="La Spada G."/>
            <person name="La Cono V."/>
            <person name="Yakimov M.M."/>
        </authorList>
    </citation>
    <scope>NUCLEOTIDE SEQUENCE [LARGE SCALE GENOMIC DNA]</scope>
    <source>
        <strain evidence="2">AArc-Sl</strain>
    </source>
</reference>
<evidence type="ECO:0000313" key="1">
    <source>
        <dbReference type="EMBL" id="AUX09233.1"/>
    </source>
</evidence>
<organism evidence="1 2">
    <name type="scientific">Halalkaliarchaeum desulfuricum</name>
    <dbReference type="NCBI Taxonomy" id="2055893"/>
    <lineage>
        <taxon>Archaea</taxon>
        <taxon>Methanobacteriati</taxon>
        <taxon>Methanobacteriota</taxon>
        <taxon>Stenosarchaea group</taxon>
        <taxon>Halobacteria</taxon>
        <taxon>Halobacteriales</taxon>
        <taxon>Haloferacaceae</taxon>
        <taxon>Halalkaliarchaeum</taxon>
    </lineage>
</organism>
<proteinExistence type="predicted"/>
<protein>
    <submittedName>
        <fullName evidence="1">Uncharacterized protein</fullName>
    </submittedName>
</protein>
<dbReference type="Proteomes" id="UP000263012">
    <property type="component" value="Chromosome"/>
</dbReference>
<keyword evidence="2" id="KW-1185">Reference proteome</keyword>
<name>A0A343TJG1_9EURY</name>
<evidence type="ECO:0000313" key="2">
    <source>
        <dbReference type="Proteomes" id="UP000263012"/>
    </source>
</evidence>
<gene>
    <name evidence="1" type="ORF">AArcSl_1604</name>
</gene>
<sequence>MSRSSSINAADPPAIDEDPHSVIEEELGDHREALEALAEMDLGVLSADARRALEMLDQAQRRPPTQEGSE</sequence>
<dbReference type="GeneID" id="37877955"/>